<keyword evidence="3" id="KW-1185">Reference proteome</keyword>
<dbReference type="Pfam" id="PF04816">
    <property type="entry name" value="TrmK"/>
    <property type="match status" value="1"/>
</dbReference>
<protein>
    <submittedName>
        <fullName evidence="2">tRNA (Adenine(22)-N(1))-methyltransferase TrmK</fullName>
    </submittedName>
</protein>
<name>A0AAE3LNI9_9BACI</name>
<dbReference type="Gene3D" id="1.10.287.1890">
    <property type="match status" value="1"/>
</dbReference>
<dbReference type="AlphaFoldDB" id="A0AAE3LNI9"/>
<organism evidence="2 3">
    <name type="scientific">Perspicuibacillus lycopersici</name>
    <dbReference type="NCBI Taxonomy" id="1325689"/>
    <lineage>
        <taxon>Bacteria</taxon>
        <taxon>Bacillati</taxon>
        <taxon>Bacillota</taxon>
        <taxon>Bacilli</taxon>
        <taxon>Bacillales</taxon>
        <taxon>Bacillaceae</taxon>
        <taxon>Perspicuibacillus</taxon>
    </lineage>
</organism>
<dbReference type="Proteomes" id="UP001209318">
    <property type="component" value="Unassembled WGS sequence"/>
</dbReference>
<dbReference type="GO" id="GO:0160105">
    <property type="term" value="F:tRNA (adenine(22)-N1)-methyltransferase activity"/>
    <property type="evidence" value="ECO:0007669"/>
    <property type="project" value="InterPro"/>
</dbReference>
<comment type="caution">
    <text evidence="2">The sequence shown here is derived from an EMBL/GenBank/DDBJ whole genome shotgun (WGS) entry which is preliminary data.</text>
</comment>
<feature type="coiled-coil region" evidence="1">
    <location>
        <begin position="187"/>
        <end position="237"/>
    </location>
</feature>
<gene>
    <name evidence="2" type="ORF">OEV98_10050</name>
</gene>
<evidence type="ECO:0000256" key="1">
    <source>
        <dbReference type="SAM" id="Coils"/>
    </source>
</evidence>
<dbReference type="InterPro" id="IPR006901">
    <property type="entry name" value="TrmK"/>
</dbReference>
<sequence>MNLSRRLTAVASYIPKSSILADIGSDHAYLPIYAVENGLAKAAIAGEVADGPFSAAKSSVTAVNLQNVIEVRKGDGLAVIHDSDQIECITIAGMGGALIASILSAGKDKLTFAKRLILQPNVAAHFVRNWLVDNDWELITEQILEEDGHIYEILVADRGEGKKPYAQMEKELFFGPFLLKEKNPIFRKKWAREKKEWERIYKQLEKAEATEAIREKKQELLRNIQWYKEELSDETTEWA</sequence>
<reference evidence="2" key="1">
    <citation type="submission" date="2022-10" db="EMBL/GenBank/DDBJ databases">
        <title>Description of Fervidibacillus gen. nov. in the family Fervidibacillaceae fam. nov. with two species, Fervidibacillus albus sp. nov., and Fervidibacillus halotolerans sp. nov., isolated from tidal flat sediments.</title>
        <authorList>
            <person name="Kwon K.K."/>
            <person name="Yang S.-H."/>
        </authorList>
    </citation>
    <scope>NUCLEOTIDE SEQUENCE</scope>
    <source>
        <strain evidence="2">JCM 19140</strain>
    </source>
</reference>
<evidence type="ECO:0000313" key="2">
    <source>
        <dbReference type="EMBL" id="MCU9613902.1"/>
    </source>
</evidence>
<dbReference type="PANTHER" id="PTHR38451:SF1">
    <property type="entry name" value="TRNA (ADENINE(22)-N(1))-METHYLTRANSFERASE"/>
    <property type="match status" value="1"/>
</dbReference>
<dbReference type="EMBL" id="JAOUSF010000003">
    <property type="protein sequence ID" value="MCU9613902.1"/>
    <property type="molecule type" value="Genomic_DNA"/>
</dbReference>
<accession>A0AAE3LNI9</accession>
<dbReference type="PIRSF" id="PIRSF018637">
    <property type="entry name" value="TrmK"/>
    <property type="match status" value="1"/>
</dbReference>
<evidence type="ECO:0000313" key="3">
    <source>
        <dbReference type="Proteomes" id="UP001209318"/>
    </source>
</evidence>
<dbReference type="PANTHER" id="PTHR38451">
    <property type="entry name" value="TRNA (ADENINE(22)-N(1))-METHYLTRANSFERASE"/>
    <property type="match status" value="1"/>
</dbReference>
<dbReference type="InterPro" id="IPR029063">
    <property type="entry name" value="SAM-dependent_MTases_sf"/>
</dbReference>
<keyword evidence="1" id="KW-0175">Coiled coil</keyword>
<dbReference type="Gene3D" id="3.40.50.150">
    <property type="entry name" value="Vaccinia Virus protein VP39"/>
    <property type="match status" value="1"/>
</dbReference>
<proteinExistence type="predicted"/>